<feature type="region of interest" description="Disordered" evidence="1">
    <location>
        <begin position="181"/>
        <end position="205"/>
    </location>
</feature>
<dbReference type="Proteomes" id="UP000580250">
    <property type="component" value="Unassembled WGS sequence"/>
</dbReference>
<dbReference type="Gene3D" id="3.30.1520.10">
    <property type="entry name" value="Phox-like domain"/>
    <property type="match status" value="1"/>
</dbReference>
<proteinExistence type="predicted"/>
<evidence type="ECO:0000313" key="2">
    <source>
        <dbReference type="EMBL" id="CAD2183827.1"/>
    </source>
</evidence>
<dbReference type="AlphaFoldDB" id="A0A6V7W9P4"/>
<dbReference type="GO" id="GO:0035091">
    <property type="term" value="F:phosphatidylinositol binding"/>
    <property type="evidence" value="ECO:0007669"/>
    <property type="project" value="InterPro"/>
</dbReference>
<gene>
    <name evidence="2" type="ORF">MENT_LOCUS36146</name>
</gene>
<dbReference type="OrthoDB" id="5859990at2759"/>
<dbReference type="SUPFAM" id="SSF64268">
    <property type="entry name" value="PX domain"/>
    <property type="match status" value="1"/>
</dbReference>
<dbReference type="EMBL" id="CAJEWN010000481">
    <property type="protein sequence ID" value="CAD2183827.1"/>
    <property type="molecule type" value="Genomic_DNA"/>
</dbReference>
<reference evidence="2 3" key="1">
    <citation type="submission" date="2020-08" db="EMBL/GenBank/DDBJ databases">
        <authorList>
            <person name="Koutsovoulos G."/>
            <person name="Danchin GJ E."/>
        </authorList>
    </citation>
    <scope>NUCLEOTIDE SEQUENCE [LARGE SCALE GENOMIC DNA]</scope>
</reference>
<name>A0A6V7W9P4_MELEN</name>
<evidence type="ECO:0000313" key="3">
    <source>
        <dbReference type="Proteomes" id="UP000580250"/>
    </source>
</evidence>
<feature type="compositionally biased region" description="Low complexity" evidence="1">
    <location>
        <begin position="189"/>
        <end position="203"/>
    </location>
</feature>
<protein>
    <submittedName>
        <fullName evidence="2">Uncharacterized protein</fullName>
    </submittedName>
</protein>
<dbReference type="InterPro" id="IPR036871">
    <property type="entry name" value="PX_dom_sf"/>
</dbReference>
<sequence>MGHQPTTDISNPLVDTSCDCDGNAEELKTSPKRRKGYIPYSTIYESQIEVRKNGYWIPCLPVEATIIKVQRDTSTGYHILNPFIYTIELEHGRYKWRVLKRYKDFSYLSSRLMAHRAAEMFKAPVRRARHRIEEVIEGTTIEEEDKQKQGKEPNLYPIFTLSKSPEIDDYNEGCVADSTWETSGVSKTSNENNSNNNSSQQNSTPQIPLKFQTANQLPHFPVLPDSVLSDTQMQEKSKKIGEMASICT</sequence>
<evidence type="ECO:0000256" key="1">
    <source>
        <dbReference type="SAM" id="MobiDB-lite"/>
    </source>
</evidence>
<organism evidence="2 3">
    <name type="scientific">Meloidogyne enterolobii</name>
    <name type="common">Root-knot nematode worm</name>
    <name type="synonym">Meloidogyne mayaguensis</name>
    <dbReference type="NCBI Taxonomy" id="390850"/>
    <lineage>
        <taxon>Eukaryota</taxon>
        <taxon>Metazoa</taxon>
        <taxon>Ecdysozoa</taxon>
        <taxon>Nematoda</taxon>
        <taxon>Chromadorea</taxon>
        <taxon>Rhabditida</taxon>
        <taxon>Tylenchina</taxon>
        <taxon>Tylenchomorpha</taxon>
        <taxon>Tylenchoidea</taxon>
        <taxon>Meloidogynidae</taxon>
        <taxon>Meloidogyninae</taxon>
        <taxon>Meloidogyne</taxon>
    </lineage>
</organism>
<comment type="caution">
    <text evidence="2">The sequence shown here is derived from an EMBL/GenBank/DDBJ whole genome shotgun (WGS) entry which is preliminary data.</text>
</comment>
<accession>A0A6V7W9P4</accession>